<protein>
    <submittedName>
        <fullName evidence="2">Uncharacterized protein</fullName>
    </submittedName>
</protein>
<accession>A0ABR2UBN0</accession>
<dbReference type="Proteomes" id="UP001396334">
    <property type="component" value="Unassembled WGS sequence"/>
</dbReference>
<keyword evidence="1" id="KW-0732">Signal</keyword>
<proteinExistence type="predicted"/>
<gene>
    <name evidence="2" type="ORF">V6N11_052722</name>
</gene>
<evidence type="ECO:0000313" key="2">
    <source>
        <dbReference type="EMBL" id="KAK9046849.1"/>
    </source>
</evidence>
<evidence type="ECO:0000256" key="1">
    <source>
        <dbReference type="SAM" id="SignalP"/>
    </source>
</evidence>
<name>A0ABR2UBN0_9ROSI</name>
<keyword evidence="3" id="KW-1185">Reference proteome</keyword>
<evidence type="ECO:0000313" key="3">
    <source>
        <dbReference type="Proteomes" id="UP001396334"/>
    </source>
</evidence>
<organism evidence="2 3">
    <name type="scientific">Hibiscus sabdariffa</name>
    <name type="common">roselle</name>
    <dbReference type="NCBI Taxonomy" id="183260"/>
    <lineage>
        <taxon>Eukaryota</taxon>
        <taxon>Viridiplantae</taxon>
        <taxon>Streptophyta</taxon>
        <taxon>Embryophyta</taxon>
        <taxon>Tracheophyta</taxon>
        <taxon>Spermatophyta</taxon>
        <taxon>Magnoliopsida</taxon>
        <taxon>eudicotyledons</taxon>
        <taxon>Gunneridae</taxon>
        <taxon>Pentapetalae</taxon>
        <taxon>rosids</taxon>
        <taxon>malvids</taxon>
        <taxon>Malvales</taxon>
        <taxon>Malvaceae</taxon>
        <taxon>Malvoideae</taxon>
        <taxon>Hibiscus</taxon>
    </lineage>
</organism>
<comment type="caution">
    <text evidence="2">The sequence shown here is derived from an EMBL/GenBank/DDBJ whole genome shotgun (WGS) entry which is preliminary data.</text>
</comment>
<sequence length="127" mass="14489">MIMAAALLGFTAMFLRLFDALVSTPNRIRSQFPIQATTHNAPPSSLPANTLPRNNTNFKGKQVHFLFNAYVFTEGNSDTAGEAYGYGRKWLHQMKDYDKLVFMIFWKDETWLLLKTNEISLGVILQL</sequence>
<dbReference type="EMBL" id="JBBPBN010000001">
    <property type="protein sequence ID" value="KAK9046849.1"/>
    <property type="molecule type" value="Genomic_DNA"/>
</dbReference>
<feature type="chain" id="PRO_5045439701" evidence="1">
    <location>
        <begin position="21"/>
        <end position="127"/>
    </location>
</feature>
<feature type="signal peptide" evidence="1">
    <location>
        <begin position="1"/>
        <end position="20"/>
    </location>
</feature>
<reference evidence="2 3" key="1">
    <citation type="journal article" date="2024" name="G3 (Bethesda)">
        <title>Genome assembly of Hibiscus sabdariffa L. provides insights into metabolisms of medicinal natural products.</title>
        <authorList>
            <person name="Kim T."/>
        </authorList>
    </citation>
    <scope>NUCLEOTIDE SEQUENCE [LARGE SCALE GENOMIC DNA]</scope>
    <source>
        <strain evidence="2">TK-2024</strain>
        <tissue evidence="2">Old leaves</tissue>
    </source>
</reference>